<name>A0AAV1ZIU5_9ARAC</name>
<accession>A0AAV1ZIU5</accession>
<sequence>MTPSQLKTASRLLAQILDSTLLRVLMMCFDNASSIKTDAEFW</sequence>
<evidence type="ECO:0000313" key="1">
    <source>
        <dbReference type="EMBL" id="CAL1271575.1"/>
    </source>
</evidence>
<protein>
    <submittedName>
        <fullName evidence="1">Uncharacterized protein</fullName>
    </submittedName>
</protein>
<dbReference type="EMBL" id="CAXIEN010000055">
    <property type="protein sequence ID" value="CAL1271575.1"/>
    <property type="molecule type" value="Genomic_DNA"/>
</dbReference>
<organism evidence="1 2">
    <name type="scientific">Larinioides sclopetarius</name>
    <dbReference type="NCBI Taxonomy" id="280406"/>
    <lineage>
        <taxon>Eukaryota</taxon>
        <taxon>Metazoa</taxon>
        <taxon>Ecdysozoa</taxon>
        <taxon>Arthropoda</taxon>
        <taxon>Chelicerata</taxon>
        <taxon>Arachnida</taxon>
        <taxon>Araneae</taxon>
        <taxon>Araneomorphae</taxon>
        <taxon>Entelegynae</taxon>
        <taxon>Araneoidea</taxon>
        <taxon>Araneidae</taxon>
        <taxon>Larinioides</taxon>
    </lineage>
</organism>
<keyword evidence="2" id="KW-1185">Reference proteome</keyword>
<evidence type="ECO:0000313" key="2">
    <source>
        <dbReference type="Proteomes" id="UP001497382"/>
    </source>
</evidence>
<dbReference type="Proteomes" id="UP001497382">
    <property type="component" value="Unassembled WGS sequence"/>
</dbReference>
<reference evidence="1 2" key="1">
    <citation type="submission" date="2024-04" db="EMBL/GenBank/DDBJ databases">
        <authorList>
            <person name="Rising A."/>
            <person name="Reimegard J."/>
            <person name="Sonavane S."/>
            <person name="Akerstrom W."/>
            <person name="Nylinder S."/>
            <person name="Hedman E."/>
            <person name="Kallberg Y."/>
        </authorList>
    </citation>
    <scope>NUCLEOTIDE SEQUENCE [LARGE SCALE GENOMIC DNA]</scope>
</reference>
<dbReference type="AlphaFoldDB" id="A0AAV1ZIU5"/>
<proteinExistence type="predicted"/>
<gene>
    <name evidence="1" type="ORF">LARSCL_LOCUS5890</name>
</gene>
<comment type="caution">
    <text evidence="1">The sequence shown here is derived from an EMBL/GenBank/DDBJ whole genome shotgun (WGS) entry which is preliminary data.</text>
</comment>